<dbReference type="AlphaFoldDB" id="A0A803P0E9"/>
<feature type="region of interest" description="Disordered" evidence="2">
    <location>
        <begin position="1"/>
        <end position="29"/>
    </location>
</feature>
<evidence type="ECO:0000313" key="4">
    <source>
        <dbReference type="Proteomes" id="UP000596661"/>
    </source>
</evidence>
<dbReference type="EnsemblPlants" id="evm.model.02.3224">
    <property type="protein sequence ID" value="cds.evm.model.02.3224"/>
    <property type="gene ID" value="evm.TU.02.3224"/>
</dbReference>
<evidence type="ECO:0000256" key="1">
    <source>
        <dbReference type="SAM" id="Coils"/>
    </source>
</evidence>
<dbReference type="GO" id="GO:0009909">
    <property type="term" value="P:regulation of flower development"/>
    <property type="evidence" value="ECO:0007669"/>
    <property type="project" value="InterPro"/>
</dbReference>
<feature type="compositionally biased region" description="Polar residues" evidence="2">
    <location>
        <begin position="104"/>
        <end position="128"/>
    </location>
</feature>
<evidence type="ECO:0000313" key="3">
    <source>
        <dbReference type="EnsemblPlants" id="cds.evm.model.02.3224"/>
    </source>
</evidence>
<proteinExistence type="predicted"/>
<reference evidence="3" key="2">
    <citation type="submission" date="2021-03" db="UniProtKB">
        <authorList>
            <consortium name="EnsemblPlants"/>
        </authorList>
    </citation>
    <scope>IDENTIFICATION</scope>
</reference>
<accession>A0A803P0E9</accession>
<feature type="region of interest" description="Disordered" evidence="2">
    <location>
        <begin position="211"/>
        <end position="231"/>
    </location>
</feature>
<keyword evidence="4" id="KW-1185">Reference proteome</keyword>
<feature type="compositionally biased region" description="Polar residues" evidence="2">
    <location>
        <begin position="211"/>
        <end position="221"/>
    </location>
</feature>
<feature type="region of interest" description="Disordered" evidence="2">
    <location>
        <begin position="100"/>
        <end position="128"/>
    </location>
</feature>
<feature type="coiled-coil region" evidence="1">
    <location>
        <begin position="847"/>
        <end position="881"/>
    </location>
</feature>
<name>A0A803P0E9_CANSA</name>
<feature type="compositionally biased region" description="Basic and acidic residues" evidence="2">
    <location>
        <begin position="296"/>
        <end position="308"/>
    </location>
</feature>
<feature type="compositionally biased region" description="Polar residues" evidence="2">
    <location>
        <begin position="14"/>
        <end position="29"/>
    </location>
</feature>
<sequence>MENEDSEHEHKPLTTATIESASRSTSMNYSTSGANNISLVIMQATAQSHSNYRPHSYPIDNFSESAPKTEKLDGSFLTLGIGSTADAMSRCNISGVESIPVPAPQSNTSNSLAESNLNPSPSMADSVSDAQSGVYGPTFLGNGQRVVPGVNARFLSNPRFTAETPQNDQLHATYPVNQLETCETWLARSILRDIRGNNQWAVVSGVSSSNPHYITETPQNNRVHEFDPGHRRENSRMGGIDTNSGYQGHSAIPSIPRSTQLGLSSNDQRIVSGVDSRRCHFNPRYVSEIPQGDLGSTREDARMGDIDHSSGYQGSIPTSTQLGFSNSGQRSFSRFHSNPQSDPGPTTEDLRLGGTHYQGHSAITSIPRSTQLGISGNAQSIDPGVGSGFRSNTQYVLETPQNYENARLGGPNVNYDHQGHSTISSMNRNSHVGMLDSRQGRETSFQPAMGQSQNFMETVGPQRTGVLIGQSTSNTPVTNNNSISQPCSVSSSTRPSLKRDVIQSSQATFQSQHDKMRKRSPNSSGVGYHMAQANHERSYNNTPLPNLLQTTPSFSPHPQMHNVQTYGPYRPQHFSQQSLAATQFLSAPHPAPQYLQQPQAIRQLLLQPQPATHFLSQLQIARPQMVLHPLTASQILSQPQPAPPQTLHPSLLRRNKNTRGCPTKQSSLKTSCKPQEHIKWQDPNQTKKIIGHKCFICQRDLSLSADGSAFRQPKKTGKGRDIEKVITTREEDNDVNMNEENFLSNEVKMEDAETTPPVLSERRKALFEPLEPTTRINRQRPTAESLLPMPDFETATYPRGWQIGKKRKLVNVDVVESMRRIAVQEMNRQDKEIDDLNGVVEEDGWLIEHLQAQLQDEKNKRADVERENATLRDQINILMNMLQDGEEVPDEDEPPHDET</sequence>
<dbReference type="Proteomes" id="UP000596661">
    <property type="component" value="Chromosome 2"/>
</dbReference>
<feature type="region of interest" description="Disordered" evidence="2">
    <location>
        <begin position="637"/>
        <end position="670"/>
    </location>
</feature>
<keyword evidence="1" id="KW-0175">Coiled coil</keyword>
<dbReference type="PANTHER" id="PTHR37205">
    <property type="entry name" value="F23A5.30 PROTEIN"/>
    <property type="match status" value="1"/>
</dbReference>
<dbReference type="PANTHER" id="PTHR37205:SF1">
    <property type="entry name" value="F23A5.30 PROTEIN"/>
    <property type="match status" value="1"/>
</dbReference>
<feature type="compositionally biased region" description="Polar residues" evidence="2">
    <location>
        <begin position="485"/>
        <end position="495"/>
    </location>
</feature>
<dbReference type="InterPro" id="IPR038864">
    <property type="entry name" value="HDR1"/>
</dbReference>
<feature type="compositionally biased region" description="Basic and acidic residues" evidence="2">
    <location>
        <begin position="222"/>
        <end position="231"/>
    </location>
</feature>
<reference evidence="3" key="1">
    <citation type="submission" date="2018-11" db="EMBL/GenBank/DDBJ databases">
        <authorList>
            <person name="Grassa J C."/>
        </authorList>
    </citation>
    <scope>NUCLEOTIDE SEQUENCE [LARGE SCALE GENOMIC DNA]</scope>
</reference>
<evidence type="ECO:0000256" key="2">
    <source>
        <dbReference type="SAM" id="MobiDB-lite"/>
    </source>
</evidence>
<feature type="compositionally biased region" description="Polar residues" evidence="2">
    <location>
        <begin position="502"/>
        <end position="511"/>
    </location>
</feature>
<dbReference type="EMBL" id="UZAU01000244">
    <property type="status" value="NOT_ANNOTATED_CDS"/>
    <property type="molecule type" value="Genomic_DNA"/>
</dbReference>
<feature type="compositionally biased region" description="Low complexity" evidence="2">
    <location>
        <begin position="472"/>
        <end position="484"/>
    </location>
</feature>
<dbReference type="Gramene" id="evm.model.02.3224">
    <property type="protein sequence ID" value="cds.evm.model.02.3224"/>
    <property type="gene ID" value="evm.TU.02.3224"/>
</dbReference>
<feature type="compositionally biased region" description="Polar residues" evidence="2">
    <location>
        <begin position="310"/>
        <end position="344"/>
    </location>
</feature>
<organism evidence="3 4">
    <name type="scientific">Cannabis sativa</name>
    <name type="common">Hemp</name>
    <name type="synonym">Marijuana</name>
    <dbReference type="NCBI Taxonomy" id="3483"/>
    <lineage>
        <taxon>Eukaryota</taxon>
        <taxon>Viridiplantae</taxon>
        <taxon>Streptophyta</taxon>
        <taxon>Embryophyta</taxon>
        <taxon>Tracheophyta</taxon>
        <taxon>Spermatophyta</taxon>
        <taxon>Magnoliopsida</taxon>
        <taxon>eudicotyledons</taxon>
        <taxon>Gunneridae</taxon>
        <taxon>Pentapetalae</taxon>
        <taxon>rosids</taxon>
        <taxon>fabids</taxon>
        <taxon>Rosales</taxon>
        <taxon>Cannabaceae</taxon>
        <taxon>Cannabis</taxon>
    </lineage>
</organism>
<protein>
    <submittedName>
        <fullName evidence="3">Uncharacterized protein</fullName>
    </submittedName>
</protein>
<feature type="region of interest" description="Disordered" evidence="2">
    <location>
        <begin position="472"/>
        <end position="525"/>
    </location>
</feature>
<feature type="compositionally biased region" description="Polar residues" evidence="2">
    <location>
        <begin position="658"/>
        <end position="670"/>
    </location>
</feature>
<feature type="region of interest" description="Disordered" evidence="2">
    <location>
        <begin position="286"/>
        <end position="351"/>
    </location>
</feature>